<dbReference type="EMBL" id="BAAAGG010000022">
    <property type="protein sequence ID" value="GAA0762564.1"/>
    <property type="molecule type" value="Genomic_DNA"/>
</dbReference>
<keyword evidence="4" id="KW-1185">Reference proteome</keyword>
<name>A0ABP3VMX2_9FLAO</name>
<feature type="signal peptide" evidence="2">
    <location>
        <begin position="1"/>
        <end position="22"/>
    </location>
</feature>
<evidence type="ECO:0000256" key="1">
    <source>
        <dbReference type="SAM" id="MobiDB-lite"/>
    </source>
</evidence>
<organism evidence="3 4">
    <name type="scientific">Psychroflexus lacisalsi</name>
    <dbReference type="NCBI Taxonomy" id="503928"/>
    <lineage>
        <taxon>Bacteria</taxon>
        <taxon>Pseudomonadati</taxon>
        <taxon>Bacteroidota</taxon>
        <taxon>Flavobacteriia</taxon>
        <taxon>Flavobacteriales</taxon>
        <taxon>Flavobacteriaceae</taxon>
        <taxon>Psychroflexus</taxon>
    </lineage>
</organism>
<evidence type="ECO:0000313" key="4">
    <source>
        <dbReference type="Proteomes" id="UP001500185"/>
    </source>
</evidence>
<gene>
    <name evidence="3" type="ORF">GCM10009433_23020</name>
</gene>
<reference evidence="4" key="1">
    <citation type="journal article" date="2019" name="Int. J. Syst. Evol. Microbiol.">
        <title>The Global Catalogue of Microorganisms (GCM) 10K type strain sequencing project: providing services to taxonomists for standard genome sequencing and annotation.</title>
        <authorList>
            <consortium name="The Broad Institute Genomics Platform"/>
            <consortium name="The Broad Institute Genome Sequencing Center for Infectious Disease"/>
            <person name="Wu L."/>
            <person name="Ma J."/>
        </authorList>
    </citation>
    <scope>NUCLEOTIDE SEQUENCE [LARGE SCALE GENOMIC DNA]</scope>
    <source>
        <strain evidence="4">JCM 16231</strain>
    </source>
</reference>
<feature type="chain" id="PRO_5047162690" evidence="2">
    <location>
        <begin position="23"/>
        <end position="187"/>
    </location>
</feature>
<dbReference type="Proteomes" id="UP001500185">
    <property type="component" value="Unassembled WGS sequence"/>
</dbReference>
<protein>
    <submittedName>
        <fullName evidence="3">Uncharacterized protein</fullName>
    </submittedName>
</protein>
<comment type="caution">
    <text evidence="3">The sequence shown here is derived from an EMBL/GenBank/DDBJ whole genome shotgun (WGS) entry which is preliminary data.</text>
</comment>
<evidence type="ECO:0000313" key="3">
    <source>
        <dbReference type="EMBL" id="GAA0762564.1"/>
    </source>
</evidence>
<keyword evidence="2" id="KW-0732">Signal</keyword>
<accession>A0ABP3VMX2</accession>
<feature type="region of interest" description="Disordered" evidence="1">
    <location>
        <begin position="167"/>
        <end position="187"/>
    </location>
</feature>
<sequence length="187" mass="21368">MKIMKTLIFTLLYLSILSIAHSQVWLDNTCLIEKEISNEDYTSSKSNNLLTLVINQEGKLLMNGVKKEGISEIQFKEAVYDFMTNPNKEKTKADSSKQAIIALGSYGEHDSYDLILTYVREVYLYAWDTAAEKKYETFYADLNCKKRDKIRNGDFPYNVIELNSEEDTKKPSFSPGVPTFSGDVIDN</sequence>
<evidence type="ECO:0000256" key="2">
    <source>
        <dbReference type="SAM" id="SignalP"/>
    </source>
</evidence>
<proteinExistence type="predicted"/>